<reference evidence="1 2" key="1">
    <citation type="submission" date="2016-11" db="EMBL/GenBank/DDBJ databases">
        <authorList>
            <person name="Varghese N."/>
            <person name="Submissions S."/>
        </authorList>
    </citation>
    <scope>NUCLEOTIDE SEQUENCE [LARGE SCALE GENOMIC DNA]</scope>
    <source>
        <strain evidence="1 2">DSM 1</strain>
    </source>
</reference>
<dbReference type="AlphaFoldDB" id="A0A8B4C1D5"/>
<evidence type="ECO:0000313" key="1">
    <source>
        <dbReference type="EMBL" id="SHG03572.1"/>
    </source>
</evidence>
<dbReference type="RefSeq" id="WP_029143153.1">
    <property type="nucleotide sequence ID" value="NZ_ALAS01000136.1"/>
</dbReference>
<proteinExistence type="predicted"/>
<dbReference type="EMBL" id="FQUB01000129">
    <property type="protein sequence ID" value="SHG03572.1"/>
    <property type="molecule type" value="Genomic_DNA"/>
</dbReference>
<accession>A0A8B4C1D5</accession>
<gene>
    <name evidence="1" type="ORF">SAMN02745208_03087</name>
</gene>
<evidence type="ECO:0000313" key="2">
    <source>
        <dbReference type="Proteomes" id="UP000184029"/>
    </source>
</evidence>
<organism evidence="1 2">
    <name type="scientific">Heyndrickxia coagulans DSM 1 = ATCC 7050</name>
    <dbReference type="NCBI Taxonomy" id="1121088"/>
    <lineage>
        <taxon>Bacteria</taxon>
        <taxon>Bacillati</taxon>
        <taxon>Bacillota</taxon>
        <taxon>Bacilli</taxon>
        <taxon>Bacillales</taxon>
        <taxon>Bacillaceae</taxon>
        <taxon>Heyndrickxia</taxon>
    </lineage>
</organism>
<sequence>MLKAGEELDMRINELKKYDTITIDNLKEIIDTHLFLTNVFSDISGHNNRSLASKYLHFHVPNMFYIFDSRAIQGAKSYVMSDKQLRASLAPFGDKEYIELVIRLFTFQEHVKSQFGMTVTPRVIDSFLLNY</sequence>
<name>A0A8B4C1D5_HEYCO</name>
<dbReference type="GeneID" id="29813804"/>
<comment type="caution">
    <text evidence="1">The sequence shown here is derived from an EMBL/GenBank/DDBJ whole genome shotgun (WGS) entry which is preliminary data.</text>
</comment>
<dbReference type="Proteomes" id="UP000184029">
    <property type="component" value="Unassembled WGS sequence"/>
</dbReference>
<dbReference type="KEGG" id="bcoa:BF29_1820"/>
<protein>
    <submittedName>
        <fullName evidence="1">Uncharacterized protein</fullName>
    </submittedName>
</protein>